<name>A0ABQ5H8D0_9ASTR</name>
<proteinExistence type="predicted"/>
<accession>A0ABQ5H8D0</accession>
<reference evidence="1" key="2">
    <citation type="submission" date="2022-01" db="EMBL/GenBank/DDBJ databases">
        <authorList>
            <person name="Yamashiro T."/>
            <person name="Shiraishi A."/>
            <person name="Satake H."/>
            <person name="Nakayama K."/>
        </authorList>
    </citation>
    <scope>NUCLEOTIDE SEQUENCE</scope>
</reference>
<organism evidence="1 2">
    <name type="scientific">Tanacetum coccineum</name>
    <dbReference type="NCBI Taxonomy" id="301880"/>
    <lineage>
        <taxon>Eukaryota</taxon>
        <taxon>Viridiplantae</taxon>
        <taxon>Streptophyta</taxon>
        <taxon>Embryophyta</taxon>
        <taxon>Tracheophyta</taxon>
        <taxon>Spermatophyta</taxon>
        <taxon>Magnoliopsida</taxon>
        <taxon>eudicotyledons</taxon>
        <taxon>Gunneridae</taxon>
        <taxon>Pentapetalae</taxon>
        <taxon>asterids</taxon>
        <taxon>campanulids</taxon>
        <taxon>Asterales</taxon>
        <taxon>Asteraceae</taxon>
        <taxon>Asteroideae</taxon>
        <taxon>Anthemideae</taxon>
        <taxon>Anthemidinae</taxon>
        <taxon>Tanacetum</taxon>
    </lineage>
</organism>
<reference evidence="1" key="1">
    <citation type="journal article" date="2022" name="Int. J. Mol. Sci.">
        <title>Draft Genome of Tanacetum Coccineum: Genomic Comparison of Closely Related Tanacetum-Family Plants.</title>
        <authorList>
            <person name="Yamashiro T."/>
            <person name="Shiraishi A."/>
            <person name="Nakayama K."/>
            <person name="Satake H."/>
        </authorList>
    </citation>
    <scope>NUCLEOTIDE SEQUENCE</scope>
</reference>
<sequence length="201" mass="22535">MKWINCQTCLSWLKLHDEDVHDLRSIENEFPAIAFNDSLKSSETLSFKPTTILLSHLSIKEGKYSDILSTMSTADIDAVVNAIETIGKKFQDEINKVAGTQLRSSPMMSNFSPLVSPSITISVPHKLNSIDVAATFRVPLTIVGDLHKLLMILKLFDSRASLERAGDGPMFETRKSQIISRKRRWITILLKEEVDLTSDMG</sequence>
<gene>
    <name evidence="1" type="ORF">Tco_1058465</name>
</gene>
<protein>
    <submittedName>
        <fullName evidence="1">Uncharacterized protein</fullName>
    </submittedName>
</protein>
<dbReference type="Proteomes" id="UP001151760">
    <property type="component" value="Unassembled WGS sequence"/>
</dbReference>
<dbReference type="EMBL" id="BQNB010019327">
    <property type="protein sequence ID" value="GJT84123.1"/>
    <property type="molecule type" value="Genomic_DNA"/>
</dbReference>
<keyword evidence="2" id="KW-1185">Reference proteome</keyword>
<evidence type="ECO:0000313" key="1">
    <source>
        <dbReference type="EMBL" id="GJT84123.1"/>
    </source>
</evidence>
<evidence type="ECO:0000313" key="2">
    <source>
        <dbReference type="Proteomes" id="UP001151760"/>
    </source>
</evidence>
<comment type="caution">
    <text evidence="1">The sequence shown here is derived from an EMBL/GenBank/DDBJ whole genome shotgun (WGS) entry which is preliminary data.</text>
</comment>